<gene>
    <name evidence="1" type="ORF">SAMN02927916_3720</name>
</gene>
<reference evidence="1 2" key="1">
    <citation type="submission" date="2016-10" db="EMBL/GenBank/DDBJ databases">
        <authorList>
            <person name="Varghese N."/>
            <person name="Submissions S."/>
        </authorList>
    </citation>
    <scope>NUCLEOTIDE SEQUENCE [LARGE SCALE GENOMIC DNA]</scope>
    <source>
        <strain evidence="1 2">CGMCC 1.6859</strain>
    </source>
</reference>
<proteinExistence type="predicted"/>
<sequence>MYNPYGISYAGILGYQYLTPSGVISERLNIGAQINLIFAFLPAEAYRYFTPSGVISERLNIGRTIIYVVFFVP</sequence>
<keyword evidence="2" id="KW-1185">Reference proteome</keyword>
<evidence type="ECO:0000313" key="1">
    <source>
        <dbReference type="EMBL" id="SCY86164.1"/>
    </source>
</evidence>
<comment type="caution">
    <text evidence="1">The sequence shown here is derived from an EMBL/GenBank/DDBJ whole genome shotgun (WGS) entry which is preliminary data.</text>
</comment>
<name>A0ABY0M3K5_9FLAO</name>
<evidence type="ECO:0000313" key="2">
    <source>
        <dbReference type="Proteomes" id="UP000199307"/>
    </source>
</evidence>
<accession>A0ABY0M3K5</accession>
<protein>
    <submittedName>
        <fullName evidence="1">Uncharacterized protein</fullName>
    </submittedName>
</protein>
<organism evidence="1 2">
    <name type="scientific">Flavobacterium anhuiense</name>
    <dbReference type="NCBI Taxonomy" id="459526"/>
    <lineage>
        <taxon>Bacteria</taxon>
        <taxon>Pseudomonadati</taxon>
        <taxon>Bacteroidota</taxon>
        <taxon>Flavobacteriia</taxon>
        <taxon>Flavobacteriales</taxon>
        <taxon>Flavobacteriaceae</taxon>
        <taxon>Flavobacterium</taxon>
    </lineage>
</organism>
<dbReference type="EMBL" id="FMVC01000006">
    <property type="protein sequence ID" value="SCY86164.1"/>
    <property type="molecule type" value="Genomic_DNA"/>
</dbReference>
<dbReference type="Proteomes" id="UP000199307">
    <property type="component" value="Unassembled WGS sequence"/>
</dbReference>